<dbReference type="InterPro" id="IPR029058">
    <property type="entry name" value="AB_hydrolase_fold"/>
</dbReference>
<comment type="caution">
    <text evidence="3">The sequence shown here is derived from an EMBL/GenBank/DDBJ whole genome shotgun (WGS) entry which is preliminary data.</text>
</comment>
<dbReference type="SUPFAM" id="SSF53474">
    <property type="entry name" value="alpha/beta-Hydrolases"/>
    <property type="match status" value="1"/>
</dbReference>
<feature type="compositionally biased region" description="Acidic residues" evidence="2">
    <location>
        <begin position="1"/>
        <end position="11"/>
    </location>
</feature>
<accession>A0A7J6LKD6</accession>
<protein>
    <submittedName>
        <fullName evidence="3">Uncharacterized protein</fullName>
    </submittedName>
</protein>
<dbReference type="InterPro" id="IPR001563">
    <property type="entry name" value="Peptidase_S10"/>
</dbReference>
<dbReference type="AlphaFoldDB" id="A0A7J6LKD6"/>
<sequence>MVFLGENDDPFAPDQPARGPEWPGMEAFRPQPTTPTPPPMRPAMVKIHLPVDTANRPGILGRAPTDCVPEELQSVLVVNGDQDYLTNAVGTAEWLLKLKGVEKYGEMLGHVRPVPLKDDKGRAFGNIKALKYGNAARLAFLEVTGGGHSLVLNEPVGMQQTLWAFLDGGLWSNMIKTDDGKVCYIDT</sequence>
<evidence type="ECO:0000313" key="4">
    <source>
        <dbReference type="Proteomes" id="UP000570595"/>
    </source>
</evidence>
<evidence type="ECO:0000256" key="2">
    <source>
        <dbReference type="SAM" id="MobiDB-lite"/>
    </source>
</evidence>
<comment type="similarity">
    <text evidence="1">Belongs to the peptidase S10 family.</text>
</comment>
<proteinExistence type="inferred from homology"/>
<gene>
    <name evidence="3" type="ORF">FOZ61_004658</name>
</gene>
<evidence type="ECO:0000256" key="1">
    <source>
        <dbReference type="ARBA" id="ARBA00009431"/>
    </source>
</evidence>
<feature type="region of interest" description="Disordered" evidence="2">
    <location>
        <begin position="1"/>
        <end position="38"/>
    </location>
</feature>
<dbReference type="EMBL" id="JABAHT010000263">
    <property type="protein sequence ID" value="KAF4659576.1"/>
    <property type="molecule type" value="Genomic_DNA"/>
</dbReference>
<reference evidence="3 4" key="1">
    <citation type="submission" date="2020-04" db="EMBL/GenBank/DDBJ databases">
        <title>Perkinsus olseni comparative genomics.</title>
        <authorList>
            <person name="Bogema D.R."/>
        </authorList>
    </citation>
    <scope>NUCLEOTIDE SEQUENCE [LARGE SCALE GENOMIC DNA]</scope>
    <source>
        <strain evidence="3">ATCC PRA-179</strain>
    </source>
</reference>
<evidence type="ECO:0000313" key="3">
    <source>
        <dbReference type="EMBL" id="KAF4659576.1"/>
    </source>
</evidence>
<dbReference type="Proteomes" id="UP000570595">
    <property type="component" value="Unassembled WGS sequence"/>
</dbReference>
<organism evidence="3 4">
    <name type="scientific">Perkinsus olseni</name>
    <name type="common">Perkinsus atlanticus</name>
    <dbReference type="NCBI Taxonomy" id="32597"/>
    <lineage>
        <taxon>Eukaryota</taxon>
        <taxon>Sar</taxon>
        <taxon>Alveolata</taxon>
        <taxon>Perkinsozoa</taxon>
        <taxon>Perkinsea</taxon>
        <taxon>Perkinsida</taxon>
        <taxon>Perkinsidae</taxon>
        <taxon>Perkinsus</taxon>
    </lineage>
</organism>
<dbReference type="GO" id="GO:0006508">
    <property type="term" value="P:proteolysis"/>
    <property type="evidence" value="ECO:0007669"/>
    <property type="project" value="InterPro"/>
</dbReference>
<dbReference type="OrthoDB" id="443318at2759"/>
<dbReference type="Gene3D" id="3.40.50.12670">
    <property type="match status" value="1"/>
</dbReference>
<dbReference type="Pfam" id="PF00450">
    <property type="entry name" value="Peptidase_S10"/>
    <property type="match status" value="1"/>
</dbReference>
<name>A0A7J6LKD6_PEROL</name>
<dbReference type="GO" id="GO:0004185">
    <property type="term" value="F:serine-type carboxypeptidase activity"/>
    <property type="evidence" value="ECO:0007669"/>
    <property type="project" value="InterPro"/>
</dbReference>